<keyword evidence="2" id="KW-1185">Reference proteome</keyword>
<feature type="non-terminal residue" evidence="1">
    <location>
        <position position="140"/>
    </location>
</feature>
<organism evidence="1 2">
    <name type="scientific">Jimgerdemannia flammicorona</name>
    <dbReference type="NCBI Taxonomy" id="994334"/>
    <lineage>
        <taxon>Eukaryota</taxon>
        <taxon>Fungi</taxon>
        <taxon>Fungi incertae sedis</taxon>
        <taxon>Mucoromycota</taxon>
        <taxon>Mucoromycotina</taxon>
        <taxon>Endogonomycetes</taxon>
        <taxon>Endogonales</taxon>
        <taxon>Endogonaceae</taxon>
        <taxon>Jimgerdemannia</taxon>
    </lineage>
</organism>
<dbReference type="EMBL" id="RBNJ01020599">
    <property type="protein sequence ID" value="RUS21391.1"/>
    <property type="molecule type" value="Genomic_DNA"/>
</dbReference>
<dbReference type="AlphaFoldDB" id="A0A433PV39"/>
<sequence length="140" mass="15402">SVFPAIIETPTRNLYKTVQGRILLVHPGFRSWIRTASLDGAAIRGRASGGANPLATRRSHRTISSRLDPSTTGKKWGWIGSQLDEEELCKSSGATIAMDWVADSPPNGQTFHAMPLSIMSSLKRRLQIYIREKNVKSGDP</sequence>
<evidence type="ECO:0000313" key="2">
    <source>
        <dbReference type="Proteomes" id="UP000274822"/>
    </source>
</evidence>
<evidence type="ECO:0000313" key="1">
    <source>
        <dbReference type="EMBL" id="RUS21391.1"/>
    </source>
</evidence>
<name>A0A433PV39_9FUNG</name>
<reference evidence="1 2" key="1">
    <citation type="journal article" date="2018" name="New Phytol.">
        <title>Phylogenomics of Endogonaceae and evolution of mycorrhizas within Mucoromycota.</title>
        <authorList>
            <person name="Chang Y."/>
            <person name="Desiro A."/>
            <person name="Na H."/>
            <person name="Sandor L."/>
            <person name="Lipzen A."/>
            <person name="Clum A."/>
            <person name="Barry K."/>
            <person name="Grigoriev I.V."/>
            <person name="Martin F.M."/>
            <person name="Stajich J.E."/>
            <person name="Smith M.E."/>
            <person name="Bonito G."/>
            <person name="Spatafora J.W."/>
        </authorList>
    </citation>
    <scope>NUCLEOTIDE SEQUENCE [LARGE SCALE GENOMIC DNA]</scope>
    <source>
        <strain evidence="1 2">AD002</strain>
    </source>
</reference>
<protein>
    <submittedName>
        <fullName evidence="1">Uncharacterized protein</fullName>
    </submittedName>
</protein>
<gene>
    <name evidence="1" type="ORF">BC938DRAFT_475415</name>
</gene>
<comment type="caution">
    <text evidence="1">The sequence shown here is derived from an EMBL/GenBank/DDBJ whole genome shotgun (WGS) entry which is preliminary data.</text>
</comment>
<proteinExistence type="predicted"/>
<dbReference type="Proteomes" id="UP000274822">
    <property type="component" value="Unassembled WGS sequence"/>
</dbReference>
<feature type="non-terminal residue" evidence="1">
    <location>
        <position position="1"/>
    </location>
</feature>
<accession>A0A433PV39</accession>